<evidence type="ECO:0000313" key="1">
    <source>
        <dbReference type="EMBL" id="MDT0342183.1"/>
    </source>
</evidence>
<organism evidence="1 2">
    <name type="scientific">Streptomyces litchfieldiae</name>
    <dbReference type="NCBI Taxonomy" id="3075543"/>
    <lineage>
        <taxon>Bacteria</taxon>
        <taxon>Bacillati</taxon>
        <taxon>Actinomycetota</taxon>
        <taxon>Actinomycetes</taxon>
        <taxon>Kitasatosporales</taxon>
        <taxon>Streptomycetaceae</taxon>
        <taxon>Streptomyces</taxon>
    </lineage>
</organism>
<gene>
    <name evidence="1" type="ORF">RM590_06005</name>
</gene>
<dbReference type="EMBL" id="JAVREL010000002">
    <property type="protein sequence ID" value="MDT0342183.1"/>
    <property type="molecule type" value="Genomic_DNA"/>
</dbReference>
<protein>
    <submittedName>
        <fullName evidence="1">Uncharacterized protein</fullName>
    </submittedName>
</protein>
<keyword evidence="2" id="KW-1185">Reference proteome</keyword>
<evidence type="ECO:0000313" key="2">
    <source>
        <dbReference type="Proteomes" id="UP001183246"/>
    </source>
</evidence>
<dbReference type="Proteomes" id="UP001183246">
    <property type="component" value="Unassembled WGS sequence"/>
</dbReference>
<reference evidence="2" key="1">
    <citation type="submission" date="2023-07" db="EMBL/GenBank/DDBJ databases">
        <title>30 novel species of actinomycetes from the DSMZ collection.</title>
        <authorList>
            <person name="Nouioui I."/>
        </authorList>
    </citation>
    <scope>NUCLEOTIDE SEQUENCE [LARGE SCALE GENOMIC DNA]</scope>
    <source>
        <strain evidence="2">DSM 44938</strain>
    </source>
</reference>
<proteinExistence type="predicted"/>
<sequence length="69" mass="7547">MREGVLEFGRADGLDVRAEVFGTLLIIRREAVTTWPAAGARAVGAPLGMPRDRFGVTWVVDILSEYRAS</sequence>
<name>A0ABU2MKQ1_9ACTN</name>
<dbReference type="RefSeq" id="WP_311703308.1">
    <property type="nucleotide sequence ID" value="NZ_JAVREL010000002.1"/>
</dbReference>
<comment type="caution">
    <text evidence="1">The sequence shown here is derived from an EMBL/GenBank/DDBJ whole genome shotgun (WGS) entry which is preliminary data.</text>
</comment>
<accession>A0ABU2MKQ1</accession>